<evidence type="ECO:0000313" key="1">
    <source>
        <dbReference type="EMBL" id="KAJ9065861.1"/>
    </source>
</evidence>
<dbReference type="EMBL" id="QTSX02004320">
    <property type="protein sequence ID" value="KAJ9065861.1"/>
    <property type="molecule type" value="Genomic_DNA"/>
</dbReference>
<dbReference type="EC" id="6.1.1.20" evidence="1"/>
<keyword evidence="1" id="KW-0436">Ligase</keyword>
<evidence type="ECO:0000313" key="2">
    <source>
        <dbReference type="Proteomes" id="UP001165960"/>
    </source>
</evidence>
<gene>
    <name evidence="1" type="primary">MSF1</name>
    <name evidence="1" type="ORF">DSO57_1015291</name>
</gene>
<organism evidence="1 2">
    <name type="scientific">Entomophthora muscae</name>
    <dbReference type="NCBI Taxonomy" id="34485"/>
    <lineage>
        <taxon>Eukaryota</taxon>
        <taxon>Fungi</taxon>
        <taxon>Fungi incertae sedis</taxon>
        <taxon>Zoopagomycota</taxon>
        <taxon>Entomophthoromycotina</taxon>
        <taxon>Entomophthoromycetes</taxon>
        <taxon>Entomophthorales</taxon>
        <taxon>Entomophthoraceae</taxon>
        <taxon>Entomophthora</taxon>
    </lineage>
</organism>
<accession>A0ACC2SUC5</accession>
<name>A0ACC2SUC5_9FUNG</name>
<protein>
    <submittedName>
        <fullName evidence="1">Phenylalanyl-tRNA synthetase alpha subunit, mitochondrial, variant 2</fullName>
        <ecNumber evidence="1">6.1.1.20</ecNumber>
    </submittedName>
</protein>
<dbReference type="Proteomes" id="UP001165960">
    <property type="component" value="Unassembled WGS sequence"/>
</dbReference>
<keyword evidence="2" id="KW-1185">Reference proteome</keyword>
<comment type="caution">
    <text evidence="1">The sequence shown here is derived from an EMBL/GenBank/DDBJ whole genome shotgun (WGS) entry which is preliminary data.</text>
</comment>
<sequence length="461" mass="53372">MFSFSQTLRIPALLRNTSSLRKDVFRCPRFSLVSERSFVGTYKKESEKEYTEFKGEQYFKDDYTNVTPTILGKIGENLHNVPSHPLCLLKERIHACLEGFTHYDSFSPVVKVRDNFDRLLIEPDHPGRSKSDSFFFNRQHMLRTHTTTHELDVYEHRNIDKFTITADVYRRDEIDSSHYPVFHQMECVHLLDRSEIAKNAAHATHHPSKTPAGLVVSDPTSELSKLSESNPIQSEHSIEEVEIVAYQLKATLNHILYQLFAESAGSGDSTLEIRWIEAFFPFTSPSWEVEIFYQGAWLEVLGCGILKQKILDQAGRSNSMGWACGLGLERLAMVLHKIPDIRLFWSKDARFLDQFQASDKTLAIFRPFSKFPPCTRDIAFWCSSLEFEANDLFDLVRDIAGDFVESVSLIDSFVHPKSGRKSMCYRIVYRSMDRNVTNEEINVLQMQLREQVRDRFQVELR</sequence>
<proteinExistence type="predicted"/>
<reference evidence="1" key="1">
    <citation type="submission" date="2022-04" db="EMBL/GenBank/DDBJ databases">
        <title>Genome of the entomopathogenic fungus Entomophthora muscae.</title>
        <authorList>
            <person name="Elya C."/>
            <person name="Lovett B.R."/>
            <person name="Lee E."/>
            <person name="Macias A.M."/>
            <person name="Hajek A.E."/>
            <person name="De Bivort B.L."/>
            <person name="Kasson M.T."/>
            <person name="De Fine Licht H.H."/>
            <person name="Stajich J.E."/>
        </authorList>
    </citation>
    <scope>NUCLEOTIDE SEQUENCE</scope>
    <source>
        <strain evidence="1">Berkeley</strain>
    </source>
</reference>